<evidence type="ECO:0000313" key="2">
    <source>
        <dbReference type="EMBL" id="CAZ84280.1"/>
    </source>
</evidence>
<protein>
    <submittedName>
        <fullName evidence="2">(Perigord truffle) hypothetical protein</fullName>
    </submittedName>
</protein>
<evidence type="ECO:0000313" key="3">
    <source>
        <dbReference type="Proteomes" id="UP000006911"/>
    </source>
</evidence>
<feature type="compositionally biased region" description="Polar residues" evidence="1">
    <location>
        <begin position="50"/>
        <end position="63"/>
    </location>
</feature>
<evidence type="ECO:0000256" key="1">
    <source>
        <dbReference type="SAM" id="MobiDB-lite"/>
    </source>
</evidence>
<feature type="region of interest" description="Disordered" evidence="1">
    <location>
        <begin position="150"/>
        <end position="169"/>
    </location>
</feature>
<dbReference type="HOGENOM" id="CLU_1579646_0_0_1"/>
<dbReference type="EMBL" id="FN430326">
    <property type="protein sequence ID" value="CAZ84280.1"/>
    <property type="molecule type" value="Genomic_DNA"/>
</dbReference>
<dbReference type="KEGG" id="tml:GSTUM_00008438001"/>
<sequence length="169" mass="18296">MSGTTSFSGAQTSYIDKSLVLSTPPDSESEDTYATRSKSQPTRRIPDPTPTGSYWSHQQSNSEKPAGPQPESSATINLHLGDDNDGCGIMQNSFNTTITYSGEKISEIERVMGSGPQFKSQPTIVASAGKRNKNSIQFRDVGATRIIINDGTKVEDAHQRQKRKGPDSS</sequence>
<feature type="compositionally biased region" description="Polar residues" evidence="1">
    <location>
        <begin position="1"/>
        <end position="42"/>
    </location>
</feature>
<proteinExistence type="predicted"/>
<dbReference type="RefSeq" id="XP_002840089.1">
    <property type="nucleotide sequence ID" value="XM_002840043.1"/>
</dbReference>
<reference evidence="2 3" key="1">
    <citation type="journal article" date="2010" name="Nature">
        <title>Perigord black truffle genome uncovers evolutionary origins and mechanisms of symbiosis.</title>
        <authorList>
            <person name="Martin F."/>
            <person name="Kohler A."/>
            <person name="Murat C."/>
            <person name="Balestrini R."/>
            <person name="Coutinho P.M."/>
            <person name="Jaillon O."/>
            <person name="Montanini B."/>
            <person name="Morin E."/>
            <person name="Noel B."/>
            <person name="Percudani R."/>
            <person name="Porcel B."/>
            <person name="Rubini A."/>
            <person name="Amicucci A."/>
            <person name="Amselem J."/>
            <person name="Anthouard V."/>
            <person name="Arcioni S."/>
            <person name="Artiguenave F."/>
            <person name="Aury J.M."/>
            <person name="Ballario P."/>
            <person name="Bolchi A."/>
            <person name="Brenna A."/>
            <person name="Brun A."/>
            <person name="Buee M."/>
            <person name="Cantarel B."/>
            <person name="Chevalier G."/>
            <person name="Couloux A."/>
            <person name="Da Silva C."/>
            <person name="Denoeud F."/>
            <person name="Duplessis S."/>
            <person name="Ghignone S."/>
            <person name="Hilselberger B."/>
            <person name="Iotti M."/>
            <person name="Marcais B."/>
            <person name="Mello A."/>
            <person name="Miranda M."/>
            <person name="Pacioni G."/>
            <person name="Quesneville H."/>
            <person name="Riccioni C."/>
            <person name="Ruotolo R."/>
            <person name="Splivallo R."/>
            <person name="Stocchi V."/>
            <person name="Tisserant E."/>
            <person name="Viscomi A.R."/>
            <person name="Zambonelli A."/>
            <person name="Zampieri E."/>
            <person name="Henrissat B."/>
            <person name="Lebrun M.H."/>
            <person name="Paolocci F."/>
            <person name="Bonfante P."/>
            <person name="Ottonello S."/>
            <person name="Wincker P."/>
        </authorList>
    </citation>
    <scope>NUCLEOTIDE SEQUENCE [LARGE SCALE GENOMIC DNA]</scope>
    <source>
        <strain evidence="2 3">Mel28</strain>
    </source>
</reference>
<name>D5GID7_TUBMM</name>
<dbReference type="InParanoid" id="D5GID7"/>
<dbReference type="GeneID" id="9184638"/>
<keyword evidence="3" id="KW-1185">Reference proteome</keyword>
<dbReference type="Proteomes" id="UP000006911">
    <property type="component" value="Unassembled WGS sequence"/>
</dbReference>
<feature type="region of interest" description="Disordered" evidence="1">
    <location>
        <begin position="1"/>
        <end position="84"/>
    </location>
</feature>
<dbReference type="AlphaFoldDB" id="D5GID7"/>
<feature type="compositionally biased region" description="Basic and acidic residues" evidence="1">
    <location>
        <begin position="152"/>
        <end position="169"/>
    </location>
</feature>
<organism evidence="2 3">
    <name type="scientific">Tuber melanosporum (strain Mel28)</name>
    <name type="common">Perigord black truffle</name>
    <dbReference type="NCBI Taxonomy" id="656061"/>
    <lineage>
        <taxon>Eukaryota</taxon>
        <taxon>Fungi</taxon>
        <taxon>Dikarya</taxon>
        <taxon>Ascomycota</taxon>
        <taxon>Pezizomycotina</taxon>
        <taxon>Pezizomycetes</taxon>
        <taxon>Pezizales</taxon>
        <taxon>Tuberaceae</taxon>
        <taxon>Tuber</taxon>
    </lineage>
</organism>
<gene>
    <name evidence="2" type="ORF">GSTUM_00008438001</name>
</gene>
<accession>D5GID7</accession>